<keyword evidence="4" id="KW-0997">Cell inner membrane</keyword>
<name>A0A2A9MJY3_BESBE</name>
<comment type="caution">
    <text evidence="18">The sequence shown here is derived from an EMBL/GenBank/DDBJ whole genome shotgun (WGS) entry which is preliminary data.</text>
</comment>
<evidence type="ECO:0000256" key="12">
    <source>
        <dbReference type="ARBA" id="ARBA00044465"/>
    </source>
</evidence>
<feature type="binding site" evidence="17">
    <location>
        <position position="116"/>
    </location>
    <ligand>
        <name>Mg(2+)</name>
        <dbReference type="ChEBI" id="CHEBI:18420"/>
        <label>1</label>
        <note>catalytic</note>
    </ligand>
</feature>
<dbReference type="NCBIfam" id="TIGR01331">
    <property type="entry name" value="bisphos_cysQ"/>
    <property type="match status" value="1"/>
</dbReference>
<evidence type="ECO:0000256" key="7">
    <source>
        <dbReference type="ARBA" id="ARBA00022801"/>
    </source>
</evidence>
<keyword evidence="5" id="KW-0452">Lithium</keyword>
<dbReference type="PROSITE" id="PS00630">
    <property type="entry name" value="IMP_2"/>
    <property type="match status" value="1"/>
</dbReference>
<dbReference type="VEuPathDB" id="ToxoDB:BESB_055580"/>
<organism evidence="18 19">
    <name type="scientific">Besnoitia besnoiti</name>
    <name type="common">Apicomplexan protozoan</name>
    <dbReference type="NCBI Taxonomy" id="94643"/>
    <lineage>
        <taxon>Eukaryota</taxon>
        <taxon>Sar</taxon>
        <taxon>Alveolata</taxon>
        <taxon>Apicomplexa</taxon>
        <taxon>Conoidasida</taxon>
        <taxon>Coccidia</taxon>
        <taxon>Eucoccidiorida</taxon>
        <taxon>Eimeriorina</taxon>
        <taxon>Sarcocystidae</taxon>
        <taxon>Besnoitia</taxon>
    </lineage>
</organism>
<keyword evidence="3" id="KW-1003">Cell membrane</keyword>
<dbReference type="CDD" id="cd01638">
    <property type="entry name" value="CysQ"/>
    <property type="match status" value="1"/>
</dbReference>
<evidence type="ECO:0000256" key="2">
    <source>
        <dbReference type="ARBA" id="ARBA00012633"/>
    </source>
</evidence>
<feature type="binding site" evidence="17">
    <location>
        <position position="119"/>
    </location>
    <ligand>
        <name>Mg(2+)</name>
        <dbReference type="ChEBI" id="CHEBI:18420"/>
        <label>1</label>
        <note>catalytic</note>
    </ligand>
</feature>
<dbReference type="Proteomes" id="UP000224006">
    <property type="component" value="Chromosome IV"/>
</dbReference>
<dbReference type="InterPro" id="IPR020550">
    <property type="entry name" value="Inositol_monophosphatase_CS"/>
</dbReference>
<comment type="catalytic activity">
    <reaction evidence="12">
        <text>1D-myo-inositol 1,3,4-trisphosphate + H2O = 1D-myo-inositol 3,4-bisphosphate + phosphate</text>
        <dbReference type="Rhea" id="RHEA:70319"/>
        <dbReference type="ChEBI" id="CHEBI:15377"/>
        <dbReference type="ChEBI" id="CHEBI:43474"/>
        <dbReference type="ChEBI" id="CHEBI:58414"/>
        <dbReference type="ChEBI" id="CHEBI:83241"/>
    </reaction>
    <physiologicalReaction direction="left-to-right" evidence="12">
        <dbReference type="Rhea" id="RHEA:70320"/>
    </physiologicalReaction>
</comment>
<keyword evidence="19" id="KW-1185">Reference proteome</keyword>
<dbReference type="GO" id="GO:0008441">
    <property type="term" value="F:3'(2'),5'-bisphosphate nucleotidase activity"/>
    <property type="evidence" value="ECO:0007669"/>
    <property type="project" value="UniProtKB-EC"/>
</dbReference>
<keyword evidence="6 17" id="KW-0479">Metal-binding</keyword>
<evidence type="ECO:0000256" key="9">
    <source>
        <dbReference type="ARBA" id="ARBA00023136"/>
    </source>
</evidence>
<feature type="binding site" evidence="17">
    <location>
        <position position="118"/>
    </location>
    <ligand>
        <name>Mg(2+)</name>
        <dbReference type="ChEBI" id="CHEBI:18420"/>
        <label>1</label>
        <note>catalytic</note>
    </ligand>
</feature>
<dbReference type="SUPFAM" id="SSF56655">
    <property type="entry name" value="Carbohydrate phosphatase"/>
    <property type="match status" value="1"/>
</dbReference>
<feature type="binding site" evidence="17">
    <location>
        <position position="244"/>
    </location>
    <ligand>
        <name>Mg(2+)</name>
        <dbReference type="ChEBI" id="CHEBI:18420"/>
        <label>1</label>
        <note>catalytic</note>
    </ligand>
</feature>
<dbReference type="GO" id="GO:0006790">
    <property type="term" value="P:sulfur compound metabolic process"/>
    <property type="evidence" value="ECO:0007669"/>
    <property type="project" value="InterPro"/>
</dbReference>
<dbReference type="InterPro" id="IPR006240">
    <property type="entry name" value="CysQ"/>
</dbReference>
<dbReference type="PANTHER" id="PTHR43028">
    <property type="entry name" value="3'(2'),5'-BISPHOSPHATE NUCLEOTIDASE 1"/>
    <property type="match status" value="1"/>
</dbReference>
<evidence type="ECO:0000256" key="10">
    <source>
        <dbReference type="ARBA" id="ARBA00040342"/>
    </source>
</evidence>
<dbReference type="PROSITE" id="PS00629">
    <property type="entry name" value="IMP_1"/>
    <property type="match status" value="1"/>
</dbReference>
<dbReference type="AlphaFoldDB" id="A0A2A9MJY3"/>
<evidence type="ECO:0000256" key="17">
    <source>
        <dbReference type="PIRSR" id="PIRSR600760-2"/>
    </source>
</evidence>
<keyword evidence="9" id="KW-0472">Membrane</keyword>
<dbReference type="EC" id="3.1.3.57" evidence="14"/>
<comment type="cofactor">
    <cofactor evidence="17">
        <name>Mg(2+)</name>
        <dbReference type="ChEBI" id="CHEBI:18420"/>
    </cofactor>
</comment>
<dbReference type="EMBL" id="NWUJ01000004">
    <property type="protein sequence ID" value="PFH35907.1"/>
    <property type="molecule type" value="Genomic_DNA"/>
</dbReference>
<proteinExistence type="inferred from homology"/>
<accession>A0A2A9MJY3</accession>
<gene>
    <name evidence="18" type="ORF">BESB_055580</name>
</gene>
<keyword evidence="7" id="KW-0378">Hydrolase</keyword>
<dbReference type="GO" id="GO:0004441">
    <property type="term" value="F:inositol-1,4-bisphosphate 1-phosphatase activity"/>
    <property type="evidence" value="ECO:0007669"/>
    <property type="project" value="UniProtKB-EC"/>
</dbReference>
<evidence type="ECO:0000256" key="16">
    <source>
        <dbReference type="ARBA" id="ARBA00044554"/>
    </source>
</evidence>
<evidence type="ECO:0000256" key="8">
    <source>
        <dbReference type="ARBA" id="ARBA00022842"/>
    </source>
</evidence>
<dbReference type="STRING" id="94643.A0A2A9MJY3"/>
<evidence type="ECO:0000256" key="3">
    <source>
        <dbReference type="ARBA" id="ARBA00022475"/>
    </source>
</evidence>
<dbReference type="OrthoDB" id="10254945at2759"/>
<evidence type="ECO:0000256" key="4">
    <source>
        <dbReference type="ARBA" id="ARBA00022519"/>
    </source>
</evidence>
<dbReference type="InterPro" id="IPR020583">
    <property type="entry name" value="Inositol_monoP_metal-BS"/>
</dbReference>
<sequence>MASSESNEPFVGLDLRPLPHLVLEDINVAIDIIDVVKIACQASKAVLDVYNLSSHEWSIEFKDGKEPLTKADLQANQVICAGLTQLYGTAIPVISEENKNACWKERSQYTYFWIIDPLDGTKEFIKRNGQFTVNVGLCRGSEPILGVVTVPTQGDVFLGAAGVGSFKLVPGKPRQSLQTASFSAADPELRVVASSSHNSPDTLAFIEKLTQPRVVQYGSSLKILMLADGQADLYPRFALCSEWDTCAAHAVLLFAGGEIYQVQKDANGMYVSRETLRYHKESLLNPFFVALRNKDASSSLFSLCGRERSIEEGKAAAVSASA</sequence>
<dbReference type="RefSeq" id="XP_029219916.1">
    <property type="nucleotide sequence ID" value="XM_029363993.1"/>
</dbReference>
<evidence type="ECO:0000256" key="1">
    <source>
        <dbReference type="ARBA" id="ARBA00005289"/>
    </source>
</evidence>
<dbReference type="GO" id="GO:0046854">
    <property type="term" value="P:phosphatidylinositol phosphate biosynthetic process"/>
    <property type="evidence" value="ECO:0007669"/>
    <property type="project" value="InterPro"/>
</dbReference>
<dbReference type="KEGG" id="bbes:BESB_055580"/>
<dbReference type="InterPro" id="IPR050725">
    <property type="entry name" value="CysQ/Inositol_MonoPase"/>
</dbReference>
<dbReference type="InterPro" id="IPR000760">
    <property type="entry name" value="Inositol_monophosphatase-like"/>
</dbReference>
<evidence type="ECO:0000256" key="11">
    <source>
        <dbReference type="ARBA" id="ARBA00041815"/>
    </source>
</evidence>
<evidence type="ECO:0000256" key="5">
    <source>
        <dbReference type="ARBA" id="ARBA00022671"/>
    </source>
</evidence>
<dbReference type="Gene3D" id="3.30.540.10">
    <property type="entry name" value="Fructose-1,6-Bisphosphatase, subunit A, domain 1"/>
    <property type="match status" value="1"/>
</dbReference>
<evidence type="ECO:0000256" key="6">
    <source>
        <dbReference type="ARBA" id="ARBA00022723"/>
    </source>
</evidence>
<evidence type="ECO:0000313" key="18">
    <source>
        <dbReference type="EMBL" id="PFH35907.1"/>
    </source>
</evidence>
<dbReference type="Pfam" id="PF00459">
    <property type="entry name" value="Inositol_P"/>
    <property type="match status" value="1"/>
</dbReference>
<evidence type="ECO:0000313" key="19">
    <source>
        <dbReference type="Proteomes" id="UP000224006"/>
    </source>
</evidence>
<evidence type="ECO:0000256" key="13">
    <source>
        <dbReference type="ARBA" id="ARBA00044478"/>
    </source>
</evidence>
<reference evidence="18 19" key="1">
    <citation type="submission" date="2017-09" db="EMBL/GenBank/DDBJ databases">
        <title>Genome sequencing of Besnoitia besnoiti strain Bb-Ger1.</title>
        <authorList>
            <person name="Schares G."/>
            <person name="Venepally P."/>
            <person name="Lorenzi H.A."/>
        </authorList>
    </citation>
    <scope>NUCLEOTIDE SEQUENCE [LARGE SCALE GENOMIC DNA]</scope>
    <source>
        <strain evidence="18 19">Bb-Ger1</strain>
    </source>
</reference>
<evidence type="ECO:0000256" key="14">
    <source>
        <dbReference type="ARBA" id="ARBA00044519"/>
    </source>
</evidence>
<dbReference type="PRINTS" id="PR00377">
    <property type="entry name" value="IMPHPHTASES"/>
</dbReference>
<protein>
    <recommendedName>
        <fullName evidence="10">3'(2'),5'-bisphosphate nucleotidase 1</fullName>
        <ecNumber evidence="14">3.1.3.57</ecNumber>
        <ecNumber evidence="2">3.1.3.7</ecNumber>
    </recommendedName>
    <alternativeName>
        <fullName evidence="15">3'-phosphoadenosine 5'-phosphate phosphatase</fullName>
    </alternativeName>
    <alternativeName>
        <fullName evidence="11">Bisphosphate 3'-nucleotidase 1</fullName>
    </alternativeName>
    <alternativeName>
        <fullName evidence="16">Inositol-polyphosphate 1-phosphatase</fullName>
    </alternativeName>
</protein>
<dbReference type="PANTHER" id="PTHR43028:SF5">
    <property type="entry name" value="3'(2'),5'-BISPHOSPHATE NUCLEOTIDASE 1"/>
    <property type="match status" value="1"/>
</dbReference>
<keyword evidence="8 17" id="KW-0460">Magnesium</keyword>
<comment type="catalytic activity">
    <reaction evidence="13">
        <text>1D-myo-inositol 1,4-bisphosphate + H2O = 1D-myo-inositol 4-phosphate + phosphate</text>
        <dbReference type="Rhea" id="RHEA:15553"/>
        <dbReference type="ChEBI" id="CHEBI:15377"/>
        <dbReference type="ChEBI" id="CHEBI:43474"/>
        <dbReference type="ChEBI" id="CHEBI:58282"/>
        <dbReference type="ChEBI" id="CHEBI:58469"/>
        <dbReference type="EC" id="3.1.3.57"/>
    </reaction>
    <physiologicalReaction direction="left-to-right" evidence="13">
        <dbReference type="Rhea" id="RHEA:15554"/>
    </physiologicalReaction>
</comment>
<dbReference type="EC" id="3.1.3.7" evidence="2"/>
<comment type="similarity">
    <text evidence="1">Belongs to the inositol monophosphatase superfamily. CysQ family.</text>
</comment>
<dbReference type="GO" id="GO:0000287">
    <property type="term" value="F:magnesium ion binding"/>
    <property type="evidence" value="ECO:0007669"/>
    <property type="project" value="InterPro"/>
</dbReference>
<dbReference type="GeneID" id="40310487"/>
<feature type="binding site" evidence="17">
    <location>
        <position position="96"/>
    </location>
    <ligand>
        <name>Mg(2+)</name>
        <dbReference type="ChEBI" id="CHEBI:18420"/>
        <label>1</label>
        <note>catalytic</note>
    </ligand>
</feature>
<evidence type="ECO:0000256" key="15">
    <source>
        <dbReference type="ARBA" id="ARBA00044544"/>
    </source>
</evidence>
<dbReference type="HAMAP" id="MF_02095">
    <property type="entry name" value="CysQ"/>
    <property type="match status" value="1"/>
</dbReference>
<dbReference type="Gene3D" id="3.40.190.80">
    <property type="match status" value="1"/>
</dbReference>